<reference evidence="2" key="1">
    <citation type="submission" date="2021-04" db="EMBL/GenBank/DDBJ databases">
        <title>Dactylosporangium aurantiacum NRRL B-8018 full assembly.</title>
        <authorList>
            <person name="Hartkoorn R.C."/>
            <person name="Beaudoing E."/>
            <person name="Hot D."/>
        </authorList>
    </citation>
    <scope>NUCLEOTIDE SEQUENCE</scope>
    <source>
        <strain evidence="2">NRRL B-8018</strain>
    </source>
</reference>
<protein>
    <recommendedName>
        <fullName evidence="4">Glycosyltransferase RgtA/B/C/D-like domain-containing protein</fullName>
    </recommendedName>
</protein>
<evidence type="ECO:0000256" key="1">
    <source>
        <dbReference type="SAM" id="Phobius"/>
    </source>
</evidence>
<keyword evidence="1" id="KW-1133">Transmembrane helix</keyword>
<feature type="transmembrane region" description="Helical" evidence="1">
    <location>
        <begin position="458"/>
        <end position="475"/>
    </location>
</feature>
<evidence type="ECO:0000313" key="3">
    <source>
        <dbReference type="Proteomes" id="UP001058003"/>
    </source>
</evidence>
<evidence type="ECO:0000313" key="2">
    <source>
        <dbReference type="EMBL" id="UWZ54951.1"/>
    </source>
</evidence>
<accession>A0A9Q9IG81</accession>
<dbReference type="EMBL" id="CP073767">
    <property type="protein sequence ID" value="UWZ54951.1"/>
    <property type="molecule type" value="Genomic_DNA"/>
</dbReference>
<sequence>MMPTARTLLALLPLAALVFTVFALRPGSLDVRQAVIRAVALVAGVTVVFVELLSLAGWITTWPVVVYWLLFAGGSAFFARRHLRLPSPPVLGGWDKVLLGAIGLLALAELVLALASSPNNFDSNHYHLTKIEHWIADGDLDPYPTVQNQQIILVPGAEYLLLQARLLTGDDSLFNLLQWGAALLAGLAISRCAAQLGAGRTGQLIAAAVFLTAPAVALESTSTQNDLVVTAWVVCAATLALDGAHRLATAADVLSLAAVAGLTAVTKSTGLMALAPVLVFWGVCQLRQRRLLRTAGAALAVVAGLVVLAGPALLRVNDAFGSPLGPPGYSAALSTERKDPPAVLVNGLRLAASTLTTPIPAVNDVVSDAVIAVADLVDVNPNDPKITQWRSVFPGTRWKPDEDRSPYPVTAAVILAALAAALVWRRLPPLVRAYAVTTLGAFILTAAVIKWQDWGNRLILPAFAVGAPLVGYWADRLRSHRAGAVAMVAVLAAAFASGGVSVVYGQPRRLIGQASVFTLTDWQERFVRLPEQAVPYQRAIDDIRASGVRRVGLVMDGDLWEYQFQISLPDVELVAVESVIPTAPPAPVSSVQAIICAATVERCTGVVLPTWRVQRYSAVVAVAFPP</sequence>
<feature type="transmembrane region" description="Helical" evidence="1">
    <location>
        <begin position="60"/>
        <end position="78"/>
    </location>
</feature>
<feature type="transmembrane region" description="Helical" evidence="1">
    <location>
        <begin position="254"/>
        <end position="283"/>
    </location>
</feature>
<organism evidence="2 3">
    <name type="scientific">Dactylosporangium aurantiacum</name>
    <dbReference type="NCBI Taxonomy" id="35754"/>
    <lineage>
        <taxon>Bacteria</taxon>
        <taxon>Bacillati</taxon>
        <taxon>Actinomycetota</taxon>
        <taxon>Actinomycetes</taxon>
        <taxon>Micromonosporales</taxon>
        <taxon>Micromonosporaceae</taxon>
        <taxon>Dactylosporangium</taxon>
    </lineage>
</organism>
<feature type="transmembrane region" description="Helical" evidence="1">
    <location>
        <begin position="431"/>
        <end position="452"/>
    </location>
</feature>
<proteinExistence type="predicted"/>
<feature type="transmembrane region" description="Helical" evidence="1">
    <location>
        <begin position="407"/>
        <end position="424"/>
    </location>
</feature>
<feature type="transmembrane region" description="Helical" evidence="1">
    <location>
        <begin position="482"/>
        <end position="504"/>
    </location>
</feature>
<keyword evidence="1" id="KW-0472">Membrane</keyword>
<dbReference type="AlphaFoldDB" id="A0A9Q9IG81"/>
<name>A0A9Q9IG81_9ACTN</name>
<feature type="transmembrane region" description="Helical" evidence="1">
    <location>
        <begin position="295"/>
        <end position="314"/>
    </location>
</feature>
<keyword evidence="3" id="KW-1185">Reference proteome</keyword>
<dbReference type="Proteomes" id="UP001058003">
    <property type="component" value="Chromosome"/>
</dbReference>
<feature type="transmembrane region" description="Helical" evidence="1">
    <location>
        <begin position="98"/>
        <end position="115"/>
    </location>
</feature>
<dbReference type="RefSeq" id="WP_156089994.1">
    <property type="nucleotide sequence ID" value="NZ_CP073767.1"/>
</dbReference>
<evidence type="ECO:0008006" key="4">
    <source>
        <dbReference type="Google" id="ProtNLM"/>
    </source>
</evidence>
<dbReference type="KEGG" id="daur:Daura_01265"/>
<dbReference type="OrthoDB" id="9764517at2"/>
<gene>
    <name evidence="2" type="ORF">Daura_01265</name>
</gene>
<feature type="transmembrane region" description="Helical" evidence="1">
    <location>
        <begin position="33"/>
        <end position="53"/>
    </location>
</feature>
<keyword evidence="1" id="KW-0812">Transmembrane</keyword>